<name>A0A5B7FEP1_PORTR</name>
<reference evidence="2 3" key="1">
    <citation type="submission" date="2019-05" db="EMBL/GenBank/DDBJ databases">
        <title>Another draft genome of Portunus trituberculatus and its Hox gene families provides insights of decapod evolution.</title>
        <authorList>
            <person name="Jeong J.-H."/>
            <person name="Song I."/>
            <person name="Kim S."/>
            <person name="Choi T."/>
            <person name="Kim D."/>
            <person name="Ryu S."/>
            <person name="Kim W."/>
        </authorList>
    </citation>
    <scope>NUCLEOTIDE SEQUENCE [LARGE SCALE GENOMIC DNA]</scope>
    <source>
        <tissue evidence="2">Muscle</tissue>
    </source>
</reference>
<accession>A0A5B7FEP1</accession>
<proteinExistence type="predicted"/>
<dbReference type="Proteomes" id="UP000324222">
    <property type="component" value="Unassembled WGS sequence"/>
</dbReference>
<feature type="region of interest" description="Disordered" evidence="1">
    <location>
        <begin position="50"/>
        <end position="81"/>
    </location>
</feature>
<sequence>MDSNNYWVYRLFYCSRPRLNPATLNLLPSSSPWTVPELLLGRGEECKIPEEERGREPGAVAASSSTPTPPLHHQKAQAIKG</sequence>
<organism evidence="2 3">
    <name type="scientific">Portunus trituberculatus</name>
    <name type="common">Swimming crab</name>
    <name type="synonym">Neptunus trituberculatus</name>
    <dbReference type="NCBI Taxonomy" id="210409"/>
    <lineage>
        <taxon>Eukaryota</taxon>
        <taxon>Metazoa</taxon>
        <taxon>Ecdysozoa</taxon>
        <taxon>Arthropoda</taxon>
        <taxon>Crustacea</taxon>
        <taxon>Multicrustacea</taxon>
        <taxon>Malacostraca</taxon>
        <taxon>Eumalacostraca</taxon>
        <taxon>Eucarida</taxon>
        <taxon>Decapoda</taxon>
        <taxon>Pleocyemata</taxon>
        <taxon>Brachyura</taxon>
        <taxon>Eubrachyura</taxon>
        <taxon>Portunoidea</taxon>
        <taxon>Portunidae</taxon>
        <taxon>Portuninae</taxon>
        <taxon>Portunus</taxon>
    </lineage>
</organism>
<dbReference type="AlphaFoldDB" id="A0A5B7FEP1"/>
<dbReference type="EMBL" id="VSRR010006075">
    <property type="protein sequence ID" value="MPC43997.1"/>
    <property type="molecule type" value="Genomic_DNA"/>
</dbReference>
<evidence type="ECO:0000313" key="2">
    <source>
        <dbReference type="EMBL" id="MPC43997.1"/>
    </source>
</evidence>
<evidence type="ECO:0000256" key="1">
    <source>
        <dbReference type="SAM" id="MobiDB-lite"/>
    </source>
</evidence>
<protein>
    <submittedName>
        <fullName evidence="2">Uncharacterized protein</fullName>
    </submittedName>
</protein>
<keyword evidence="3" id="KW-1185">Reference proteome</keyword>
<comment type="caution">
    <text evidence="2">The sequence shown here is derived from an EMBL/GenBank/DDBJ whole genome shotgun (WGS) entry which is preliminary data.</text>
</comment>
<evidence type="ECO:0000313" key="3">
    <source>
        <dbReference type="Proteomes" id="UP000324222"/>
    </source>
</evidence>
<gene>
    <name evidence="2" type="ORF">E2C01_037656</name>
</gene>